<sequence length="156" mass="16711">MDSPQKEAGSTMDGETRHLLLPVSVTVAKKLRMLSEWRSALGCSSSRASSRCRRLTDAEEALDSTLKMGMLFCGVVQAASALLIPRHRRWVRRALDYLALALTIGGHCIYAAAALLVPVADPGDVYLRIAFAVVIVIFAAGDIIGFLALLLLGGEA</sequence>
<keyword evidence="1" id="KW-0472">Membrane</keyword>
<proteinExistence type="predicted"/>
<feature type="transmembrane region" description="Helical" evidence="1">
    <location>
        <begin position="97"/>
        <end position="117"/>
    </location>
</feature>
<dbReference type="Proteomes" id="UP000280104">
    <property type="component" value="Chromosome II"/>
</dbReference>
<keyword evidence="1" id="KW-0812">Transmembrane</keyword>
<dbReference type="AlphaFoldDB" id="A0A7H4LED5"/>
<feature type="transmembrane region" description="Helical" evidence="1">
    <location>
        <begin position="129"/>
        <end position="152"/>
    </location>
</feature>
<evidence type="ECO:0000256" key="1">
    <source>
        <dbReference type="SAM" id="Phobius"/>
    </source>
</evidence>
<dbReference type="EMBL" id="LS480641">
    <property type="protein sequence ID" value="SPT16973.1"/>
    <property type="molecule type" value="Genomic_DNA"/>
</dbReference>
<name>A0A7H4LED5_WHEAT</name>
<evidence type="ECO:0000313" key="3">
    <source>
        <dbReference type="Proteomes" id="UP000280104"/>
    </source>
</evidence>
<gene>
    <name evidence="2" type="ORF">CAMPLR22A2D_LOCUS1574</name>
</gene>
<keyword evidence="1" id="KW-1133">Transmembrane helix</keyword>
<dbReference type="Gramene" id="TraesARI2D03G01152650.1">
    <property type="protein sequence ID" value="TraesARI2D03G01152650.1"/>
    <property type="gene ID" value="TraesARI2D03G01152650"/>
</dbReference>
<reference evidence="2 3" key="1">
    <citation type="submission" date="2018-05" db="EMBL/GenBank/DDBJ databases">
        <authorList>
            <person name="Thind KAUR A."/>
        </authorList>
    </citation>
    <scope>NUCLEOTIDE SEQUENCE [LARGE SCALE GENOMIC DNA]</scope>
</reference>
<organism evidence="2 3">
    <name type="scientific">Triticum aestivum</name>
    <name type="common">Wheat</name>
    <dbReference type="NCBI Taxonomy" id="4565"/>
    <lineage>
        <taxon>Eukaryota</taxon>
        <taxon>Viridiplantae</taxon>
        <taxon>Streptophyta</taxon>
        <taxon>Embryophyta</taxon>
        <taxon>Tracheophyta</taxon>
        <taxon>Spermatophyta</taxon>
        <taxon>Magnoliopsida</taxon>
        <taxon>Liliopsida</taxon>
        <taxon>Poales</taxon>
        <taxon>Poaceae</taxon>
        <taxon>BOP clade</taxon>
        <taxon>Pooideae</taxon>
        <taxon>Triticodae</taxon>
        <taxon>Triticeae</taxon>
        <taxon>Triticinae</taxon>
        <taxon>Triticum</taxon>
    </lineage>
</organism>
<accession>A0A7H4LED5</accession>
<protein>
    <submittedName>
        <fullName evidence="2">Uncharacterized protein</fullName>
    </submittedName>
</protein>
<dbReference type="Gramene" id="TraesLAC2D03G01088430.1">
    <property type="protein sequence ID" value="TraesLAC2D03G01088430.1"/>
    <property type="gene ID" value="TraesLAC2D03G01088430"/>
</dbReference>
<evidence type="ECO:0000313" key="2">
    <source>
        <dbReference type="EMBL" id="SPT16973.1"/>
    </source>
</evidence>
<dbReference type="Gramene" id="TraesSTA2D03G01125390.1">
    <property type="protein sequence ID" value="TraesSTA2D03G01125390.1"/>
    <property type="gene ID" value="TraesSTA2D03G01125390"/>
</dbReference>
<dbReference type="Gramene" id="TraesMAC2D03G01134960.1">
    <property type="protein sequence ID" value="TraesMAC2D03G01134960.1"/>
    <property type="gene ID" value="TraesMAC2D03G01134960"/>
</dbReference>